<evidence type="ECO:0000313" key="3">
    <source>
        <dbReference type="Proteomes" id="UP000077202"/>
    </source>
</evidence>
<protein>
    <recommendedName>
        <fullName evidence="4">CP12 domain-containing protein</fullName>
    </recommendedName>
</protein>
<evidence type="ECO:0008006" key="4">
    <source>
        <dbReference type="Google" id="ProtNLM"/>
    </source>
</evidence>
<proteinExistence type="predicted"/>
<gene>
    <name evidence="2" type="ORF">AXG93_2116s1080</name>
</gene>
<keyword evidence="3" id="KW-1185">Reference proteome</keyword>
<sequence length="170" mass="18525">MAFLAMESSMAACKSAAPCFRGARSMSFSSSTSLRMASPVTPVAPMRARVVVMCAVPKEAAKEIQKITELINKRVHEAEEKGCESDPNMECVARWEEIEELSAARAHKKALFTAQAEELKKKAAFVNVPFIVIAIAICVEFFIVCPLLRGFVKLDGANLVAVVTRVFLTA</sequence>
<dbReference type="AlphaFoldDB" id="A0A176VKN9"/>
<evidence type="ECO:0000256" key="1">
    <source>
        <dbReference type="SAM" id="Phobius"/>
    </source>
</evidence>
<keyword evidence="1" id="KW-1133">Transmembrane helix</keyword>
<name>A0A176VKN9_MARPO</name>
<reference evidence="2" key="1">
    <citation type="submission" date="2016-03" db="EMBL/GenBank/DDBJ databases">
        <title>Mechanisms controlling the formation of the plant cell surface in tip-growing cells are functionally conserved among land plants.</title>
        <authorList>
            <person name="Honkanen S."/>
            <person name="Jones V.A."/>
            <person name="Morieri G."/>
            <person name="Champion C."/>
            <person name="Hetherington A.J."/>
            <person name="Kelly S."/>
            <person name="Saint-Marcoux D."/>
            <person name="Proust H."/>
            <person name="Prescott H."/>
            <person name="Dolan L."/>
        </authorList>
    </citation>
    <scope>NUCLEOTIDE SEQUENCE [LARGE SCALE GENOMIC DNA]</scope>
    <source>
        <tissue evidence="2">Whole gametophyte</tissue>
    </source>
</reference>
<dbReference type="EMBL" id="LVLJ01003422">
    <property type="protein sequence ID" value="OAE21494.1"/>
    <property type="molecule type" value="Genomic_DNA"/>
</dbReference>
<feature type="transmembrane region" description="Helical" evidence="1">
    <location>
        <begin position="124"/>
        <end position="144"/>
    </location>
</feature>
<comment type="caution">
    <text evidence="2">The sequence shown here is derived from an EMBL/GenBank/DDBJ whole genome shotgun (WGS) entry which is preliminary data.</text>
</comment>
<accession>A0A176VKN9</accession>
<organism evidence="2 3">
    <name type="scientific">Marchantia polymorpha subsp. ruderalis</name>
    <dbReference type="NCBI Taxonomy" id="1480154"/>
    <lineage>
        <taxon>Eukaryota</taxon>
        <taxon>Viridiplantae</taxon>
        <taxon>Streptophyta</taxon>
        <taxon>Embryophyta</taxon>
        <taxon>Marchantiophyta</taxon>
        <taxon>Marchantiopsida</taxon>
        <taxon>Marchantiidae</taxon>
        <taxon>Marchantiales</taxon>
        <taxon>Marchantiaceae</taxon>
        <taxon>Marchantia</taxon>
    </lineage>
</organism>
<dbReference type="Proteomes" id="UP000077202">
    <property type="component" value="Unassembled WGS sequence"/>
</dbReference>
<evidence type="ECO:0000313" key="2">
    <source>
        <dbReference type="EMBL" id="OAE21494.1"/>
    </source>
</evidence>
<keyword evidence="1" id="KW-0472">Membrane</keyword>
<keyword evidence="1" id="KW-0812">Transmembrane</keyword>